<evidence type="ECO:0000313" key="2">
    <source>
        <dbReference type="EMBL" id="AIQ12992.1"/>
    </source>
</evidence>
<protein>
    <submittedName>
        <fullName evidence="2">Uncharacterized protein</fullName>
    </submittedName>
</protein>
<accession>A0A089HPJ1</accession>
<sequence length="152" mass="16926">MLHPVSLIIPFLILLPNLMFFRFQPRNGPNQAEEKGSPILSAAEGVGRLGVFIIPIFSSVHIEHSYEVISLIGMIISLLLYYIGWIRYFGRGREYSLLFAPMIGIPVPLAVSPVLYFLFGSVVLHSVYLLICGVILAIGHIPNSLISYKKDV</sequence>
<feature type="transmembrane region" description="Helical" evidence="1">
    <location>
        <begin position="97"/>
        <end position="119"/>
    </location>
</feature>
<dbReference type="EMBL" id="CP009288">
    <property type="protein sequence ID" value="AIQ12992.1"/>
    <property type="molecule type" value="Genomic_DNA"/>
</dbReference>
<dbReference type="AlphaFoldDB" id="A0A089HPJ1"/>
<proteinExistence type="predicted"/>
<evidence type="ECO:0000256" key="1">
    <source>
        <dbReference type="SAM" id="Phobius"/>
    </source>
</evidence>
<dbReference type="Proteomes" id="UP000029409">
    <property type="component" value="Chromosome"/>
</dbReference>
<keyword evidence="1" id="KW-0812">Transmembrane</keyword>
<dbReference type="STRING" id="44251.PDUR_14530"/>
<reference evidence="2 3" key="1">
    <citation type="submission" date="2014-08" db="EMBL/GenBank/DDBJ databases">
        <title>Comparative genomics of the Paenibacillus odorifer group.</title>
        <authorList>
            <person name="den Bakker H.C."/>
            <person name="Tsai Y.-C."/>
            <person name="Martin N."/>
            <person name="Korlach J."/>
            <person name="Wiedmann M."/>
        </authorList>
    </citation>
    <scope>NUCLEOTIDE SEQUENCE [LARGE SCALE GENOMIC DNA]</scope>
    <source>
        <strain evidence="2 3">DSM 1735</strain>
    </source>
</reference>
<gene>
    <name evidence="2" type="ORF">PDUR_14530</name>
</gene>
<keyword evidence="3" id="KW-1185">Reference proteome</keyword>
<keyword evidence="1" id="KW-0472">Membrane</keyword>
<name>A0A089HPJ1_PAEDU</name>
<feature type="transmembrane region" description="Helical" evidence="1">
    <location>
        <begin position="68"/>
        <end position="85"/>
    </location>
</feature>
<feature type="transmembrane region" description="Helical" evidence="1">
    <location>
        <begin position="45"/>
        <end position="62"/>
    </location>
</feature>
<feature type="transmembrane region" description="Helical" evidence="1">
    <location>
        <begin position="125"/>
        <end position="146"/>
    </location>
</feature>
<evidence type="ECO:0000313" key="3">
    <source>
        <dbReference type="Proteomes" id="UP000029409"/>
    </source>
</evidence>
<dbReference type="eggNOG" id="ENOG502ZYXX">
    <property type="taxonomic scope" value="Bacteria"/>
</dbReference>
<keyword evidence="1" id="KW-1133">Transmembrane helix</keyword>
<dbReference type="KEGG" id="pdu:PDUR_14530"/>
<feature type="transmembrane region" description="Helical" evidence="1">
    <location>
        <begin position="6"/>
        <end position="24"/>
    </location>
</feature>
<organism evidence="2 3">
    <name type="scientific">Paenibacillus durus</name>
    <name type="common">Paenibacillus azotofixans</name>
    <dbReference type="NCBI Taxonomy" id="44251"/>
    <lineage>
        <taxon>Bacteria</taxon>
        <taxon>Bacillati</taxon>
        <taxon>Bacillota</taxon>
        <taxon>Bacilli</taxon>
        <taxon>Bacillales</taxon>
        <taxon>Paenibacillaceae</taxon>
        <taxon>Paenibacillus</taxon>
    </lineage>
</organism>